<gene>
    <name evidence="2" type="ORF">SNAT2548_LOCUS1714</name>
</gene>
<protein>
    <submittedName>
        <fullName evidence="2">Uncharacterized protein</fullName>
    </submittedName>
</protein>
<organism evidence="2 3">
    <name type="scientific">Symbiodinium natans</name>
    <dbReference type="NCBI Taxonomy" id="878477"/>
    <lineage>
        <taxon>Eukaryota</taxon>
        <taxon>Sar</taxon>
        <taxon>Alveolata</taxon>
        <taxon>Dinophyceae</taxon>
        <taxon>Suessiales</taxon>
        <taxon>Symbiodiniaceae</taxon>
        <taxon>Symbiodinium</taxon>
    </lineage>
</organism>
<accession>A0A812HM04</accession>
<dbReference type="Proteomes" id="UP000604046">
    <property type="component" value="Unassembled WGS sequence"/>
</dbReference>
<dbReference type="EMBL" id="CAJNDS010000098">
    <property type="protein sequence ID" value="CAE6955152.1"/>
    <property type="molecule type" value="Genomic_DNA"/>
</dbReference>
<comment type="caution">
    <text evidence="2">The sequence shown here is derived from an EMBL/GenBank/DDBJ whole genome shotgun (WGS) entry which is preliminary data.</text>
</comment>
<evidence type="ECO:0000256" key="1">
    <source>
        <dbReference type="SAM" id="SignalP"/>
    </source>
</evidence>
<keyword evidence="1" id="KW-0732">Signal</keyword>
<sequence length="279" mass="31458">MLRWAVLLSFFTVAAAEGCEGKLEKDHQRSGSCEDDIDASQLLQHALAEKETSWEDFRLASKGSPEFSIHLAFMGFRAAKYMLHEEAEEVHEAAQHAGNQLRRMVDTAPPEQVREVFRQALTPMEDFLNDVQKQLDRGVPLVDHSLSSYDLYRARKAYLSSVQDAHSVLAKLWSICTKLDHRHIENDLRECTQASKAFEEAYPKAKLDFLSALEEEFEKRVEHRQNLRKFANIIVAEMMAIARHMSQEVSKVLTDTTEGLAKLAGLLPEGANATEAAAS</sequence>
<keyword evidence="3" id="KW-1185">Reference proteome</keyword>
<feature type="chain" id="PRO_5032713907" evidence="1">
    <location>
        <begin position="17"/>
        <end position="279"/>
    </location>
</feature>
<feature type="signal peptide" evidence="1">
    <location>
        <begin position="1"/>
        <end position="16"/>
    </location>
</feature>
<dbReference type="AlphaFoldDB" id="A0A812HM04"/>
<name>A0A812HM04_9DINO</name>
<proteinExistence type="predicted"/>
<reference evidence="2" key="1">
    <citation type="submission" date="2021-02" db="EMBL/GenBank/DDBJ databases">
        <authorList>
            <person name="Dougan E. K."/>
            <person name="Rhodes N."/>
            <person name="Thang M."/>
            <person name="Chan C."/>
        </authorList>
    </citation>
    <scope>NUCLEOTIDE SEQUENCE</scope>
</reference>
<evidence type="ECO:0000313" key="3">
    <source>
        <dbReference type="Proteomes" id="UP000604046"/>
    </source>
</evidence>
<evidence type="ECO:0000313" key="2">
    <source>
        <dbReference type="EMBL" id="CAE6955152.1"/>
    </source>
</evidence>